<evidence type="ECO:0000256" key="1">
    <source>
        <dbReference type="SAM" id="Phobius"/>
    </source>
</evidence>
<sequence>MHGLRDRWGDSLLTVLTILLLIMLFVIAPAQAVFDGGFSYFAAGVALLMIAGALILSGSMVVMALMATAFALNLFVVINRIHTGHGAFDLHIMAAGWLVLSMTLGAVVARAVFASGDVSYHRIVGAILLYILVALAFVALYLIVGLIWPDAFKNVVFEDAPELTSTLIYYSCSTLTTLGYGDIVPLNPFARSLANLEAFFGQLYPAILIGRLVTLQMQGRG</sequence>
<dbReference type="Proteomes" id="UP000193978">
    <property type="component" value="Chromosome"/>
</dbReference>
<keyword evidence="1" id="KW-1133">Transmembrane helix</keyword>
<feature type="transmembrane region" description="Helical" evidence="1">
    <location>
        <begin position="90"/>
        <end position="113"/>
    </location>
</feature>
<evidence type="ECO:0000259" key="2">
    <source>
        <dbReference type="Pfam" id="PF07885"/>
    </source>
</evidence>
<organism evidence="3 4">
    <name type="scientific">Methylocystis bryophila</name>
    <dbReference type="NCBI Taxonomy" id="655015"/>
    <lineage>
        <taxon>Bacteria</taxon>
        <taxon>Pseudomonadati</taxon>
        <taxon>Pseudomonadota</taxon>
        <taxon>Alphaproteobacteria</taxon>
        <taxon>Hyphomicrobiales</taxon>
        <taxon>Methylocystaceae</taxon>
        <taxon>Methylocystis</taxon>
    </lineage>
</organism>
<feature type="transmembrane region" description="Helical" evidence="1">
    <location>
        <begin position="61"/>
        <end position="78"/>
    </location>
</feature>
<dbReference type="EMBL" id="CP019948">
    <property type="protein sequence ID" value="ARN83267.1"/>
    <property type="molecule type" value="Genomic_DNA"/>
</dbReference>
<name>A0A1W6N0A1_9HYPH</name>
<dbReference type="Gene3D" id="1.10.287.70">
    <property type="match status" value="1"/>
</dbReference>
<dbReference type="AlphaFoldDB" id="A0A1W6N0A1"/>
<feature type="domain" description="Potassium channel" evidence="2">
    <location>
        <begin position="164"/>
        <end position="214"/>
    </location>
</feature>
<keyword evidence="4" id="KW-1185">Reference proteome</keyword>
<keyword evidence="1" id="KW-0812">Transmembrane</keyword>
<reference evidence="3 4" key="1">
    <citation type="submission" date="2017-02" db="EMBL/GenBank/DDBJ databases">
        <authorList>
            <person name="Peterson S.W."/>
        </authorList>
    </citation>
    <scope>NUCLEOTIDE SEQUENCE [LARGE SCALE GENOMIC DNA]</scope>
    <source>
        <strain evidence="3 4">S285</strain>
    </source>
</reference>
<dbReference type="InterPro" id="IPR013099">
    <property type="entry name" value="K_chnl_dom"/>
</dbReference>
<dbReference type="STRING" id="655015.B1812_01110"/>
<dbReference type="SUPFAM" id="SSF81324">
    <property type="entry name" value="Voltage-gated potassium channels"/>
    <property type="match status" value="1"/>
</dbReference>
<feature type="transmembrane region" description="Helical" evidence="1">
    <location>
        <begin position="12"/>
        <end position="32"/>
    </location>
</feature>
<keyword evidence="1" id="KW-0472">Membrane</keyword>
<accession>A0A1W6N0A1</accession>
<dbReference type="KEGG" id="mbry:B1812_01110"/>
<feature type="transmembrane region" description="Helical" evidence="1">
    <location>
        <begin position="38"/>
        <end position="56"/>
    </location>
</feature>
<gene>
    <name evidence="3" type="ORF">B1812_01110</name>
</gene>
<feature type="transmembrane region" description="Helical" evidence="1">
    <location>
        <begin position="125"/>
        <end position="148"/>
    </location>
</feature>
<protein>
    <submittedName>
        <fullName evidence="3">Ion transporter</fullName>
    </submittedName>
</protein>
<evidence type="ECO:0000313" key="4">
    <source>
        <dbReference type="Proteomes" id="UP000193978"/>
    </source>
</evidence>
<dbReference type="Pfam" id="PF07885">
    <property type="entry name" value="Ion_trans_2"/>
    <property type="match status" value="1"/>
</dbReference>
<proteinExistence type="predicted"/>
<evidence type="ECO:0000313" key="3">
    <source>
        <dbReference type="EMBL" id="ARN83267.1"/>
    </source>
</evidence>